<dbReference type="EMBL" id="CNFT01000061">
    <property type="protein sequence ID" value="CKQ96526.1"/>
    <property type="molecule type" value="Genomic_DNA"/>
</dbReference>
<proteinExistence type="predicted"/>
<gene>
    <name evidence="1" type="ORF">ERS027659_00462</name>
</gene>
<reference evidence="1 2" key="1">
    <citation type="submission" date="2015-03" db="EMBL/GenBank/DDBJ databases">
        <authorList>
            <consortium name="Pathogen Informatics"/>
        </authorList>
    </citation>
    <scope>NUCLEOTIDE SEQUENCE [LARGE SCALE GENOMIC DNA]</scope>
    <source>
        <strain evidence="1 2">Bir 185</strain>
    </source>
</reference>
<organism evidence="1 2">
    <name type="scientific">Mycobacterium tuberculosis</name>
    <dbReference type="NCBI Taxonomy" id="1773"/>
    <lineage>
        <taxon>Bacteria</taxon>
        <taxon>Bacillati</taxon>
        <taxon>Actinomycetota</taxon>
        <taxon>Actinomycetes</taxon>
        <taxon>Mycobacteriales</taxon>
        <taxon>Mycobacteriaceae</taxon>
        <taxon>Mycobacterium</taxon>
        <taxon>Mycobacterium tuberculosis complex</taxon>
    </lineage>
</organism>
<name>A0A654ZR12_MYCTX</name>
<accession>A0A654ZR12</accession>
<protein>
    <submittedName>
        <fullName evidence="1">Uncharacterized protein</fullName>
    </submittedName>
</protein>
<evidence type="ECO:0000313" key="2">
    <source>
        <dbReference type="Proteomes" id="UP000050164"/>
    </source>
</evidence>
<dbReference type="Proteomes" id="UP000050164">
    <property type="component" value="Unassembled WGS sequence"/>
</dbReference>
<dbReference type="AlphaFoldDB" id="A0A654ZR12"/>
<sequence>MEPLGRGARTALKSWPSTTWTSWPIPVTRSIFDWPNTAATVAAACSLPGEKNTVVASSELG</sequence>
<evidence type="ECO:0000313" key="1">
    <source>
        <dbReference type="EMBL" id="CKQ96526.1"/>
    </source>
</evidence>